<dbReference type="EMBL" id="LSSK01000072">
    <property type="protein sequence ID" value="OMH85547.1"/>
    <property type="molecule type" value="Genomic_DNA"/>
</dbReference>
<evidence type="ECO:0000256" key="3">
    <source>
        <dbReference type="PROSITE-ProRule" id="PRU00221"/>
    </source>
</evidence>
<protein>
    <submittedName>
        <fullName evidence="4">Cell division control protein 4</fullName>
    </submittedName>
</protein>
<evidence type="ECO:0000256" key="1">
    <source>
        <dbReference type="ARBA" id="ARBA00022574"/>
    </source>
</evidence>
<sequence>MLEQQWQNGCATKQVFPTRDNDVVTCIQFDRNRVVAGFENTRILVYDINDAGVVNELVGHEGGVWALGLVGNTVVSGSTDRTVRVWNVTTGRCTHVFHGHSSTVRCLQIMLPVDVRTAAQRRAGVTAIYEPEFPLIVTGSRDSTLRVWKLPEPDTENSMQSEPYSDEGYEEGDAYLMYVWVGHSQSVRAVTSVGALAISGSYDNTIRVWDTVTGECLRTLVGHVDKVYSLAVDEERRIIFSGSMDGDIRQWSLDTGACLRTLEGHITLVGLLSFRNNVLVSGGADSTLRVWDTETGQQMCVLEGHTGPITCFQHDGIKVVSGGDSTIKLWNLKTGKFVRNISAGLGNIWQVDFDGKRLVTAVRANDVTFVEVFNYGGNVADDCSCDNLLL</sequence>
<gene>
    <name evidence="4" type="ORF">AX774_g885</name>
</gene>
<evidence type="ECO:0000313" key="4">
    <source>
        <dbReference type="EMBL" id="OMH85547.1"/>
    </source>
</evidence>
<organism evidence="4 5">
    <name type="scientific">Zancudomyces culisetae</name>
    <name type="common">Gut fungus</name>
    <name type="synonym">Smittium culisetae</name>
    <dbReference type="NCBI Taxonomy" id="1213189"/>
    <lineage>
        <taxon>Eukaryota</taxon>
        <taxon>Fungi</taxon>
        <taxon>Fungi incertae sedis</taxon>
        <taxon>Zoopagomycota</taxon>
        <taxon>Kickxellomycotina</taxon>
        <taxon>Harpellomycetes</taxon>
        <taxon>Harpellales</taxon>
        <taxon>Legeriomycetaceae</taxon>
        <taxon>Zancudomyces</taxon>
    </lineage>
</organism>
<dbReference type="SMART" id="SM00320">
    <property type="entry name" value="WD40"/>
    <property type="match status" value="8"/>
</dbReference>
<dbReference type="PROSITE" id="PS50294">
    <property type="entry name" value="WD_REPEATS_REGION"/>
    <property type="match status" value="3"/>
</dbReference>
<reference evidence="5" key="1">
    <citation type="submission" date="2017-01" db="EMBL/GenBank/DDBJ databases">
        <authorList>
            <person name="Wang Y."/>
            <person name="White M."/>
            <person name="Kvist S."/>
            <person name="Moncalvo J.-M."/>
        </authorList>
    </citation>
    <scope>NUCLEOTIDE SEQUENCE [LARGE SCALE GENOMIC DNA]</scope>
    <source>
        <strain evidence="5">COL-18-3</strain>
    </source>
</reference>
<dbReference type="Pfam" id="PF00400">
    <property type="entry name" value="WD40"/>
    <property type="match status" value="6"/>
</dbReference>
<keyword evidence="4" id="KW-0131">Cell cycle</keyword>
<feature type="repeat" description="WD" evidence="3">
    <location>
        <begin position="180"/>
        <end position="219"/>
    </location>
</feature>
<comment type="caution">
    <text evidence="4">The sequence shown here is derived from an EMBL/GenBank/DDBJ whole genome shotgun (WGS) entry which is preliminary data.</text>
</comment>
<feature type="repeat" description="WD" evidence="3">
    <location>
        <begin position="220"/>
        <end position="261"/>
    </location>
</feature>
<dbReference type="InterPro" id="IPR015943">
    <property type="entry name" value="WD40/YVTN_repeat-like_dom_sf"/>
</dbReference>
<dbReference type="InterPro" id="IPR036322">
    <property type="entry name" value="WD40_repeat_dom_sf"/>
</dbReference>
<dbReference type="GO" id="GO:0051301">
    <property type="term" value="P:cell division"/>
    <property type="evidence" value="ECO:0007669"/>
    <property type="project" value="UniProtKB-KW"/>
</dbReference>
<feature type="repeat" description="WD" evidence="3">
    <location>
        <begin position="302"/>
        <end position="340"/>
    </location>
</feature>
<keyword evidence="5" id="KW-1185">Reference proteome</keyword>
<dbReference type="Proteomes" id="UP000188320">
    <property type="component" value="Unassembled WGS sequence"/>
</dbReference>
<keyword evidence="1 3" id="KW-0853">WD repeat</keyword>
<dbReference type="SUPFAM" id="SSF50978">
    <property type="entry name" value="WD40 repeat-like"/>
    <property type="match status" value="1"/>
</dbReference>
<proteinExistence type="predicted"/>
<evidence type="ECO:0000313" key="5">
    <source>
        <dbReference type="Proteomes" id="UP000188320"/>
    </source>
</evidence>
<dbReference type="PROSITE" id="PS00678">
    <property type="entry name" value="WD_REPEATS_1"/>
    <property type="match status" value="2"/>
</dbReference>
<dbReference type="Gene3D" id="2.130.10.10">
    <property type="entry name" value="YVTN repeat-like/Quinoprotein amine dehydrogenase"/>
    <property type="match status" value="1"/>
</dbReference>
<dbReference type="CDD" id="cd00200">
    <property type="entry name" value="WD40"/>
    <property type="match status" value="1"/>
</dbReference>
<dbReference type="PANTHER" id="PTHR19848">
    <property type="entry name" value="WD40 REPEAT PROTEIN"/>
    <property type="match status" value="1"/>
</dbReference>
<evidence type="ECO:0000256" key="2">
    <source>
        <dbReference type="ARBA" id="ARBA00022737"/>
    </source>
</evidence>
<dbReference type="PANTHER" id="PTHR19848:SF8">
    <property type="entry name" value="F-BOX AND WD REPEAT DOMAIN CONTAINING 7"/>
    <property type="match status" value="1"/>
</dbReference>
<dbReference type="PRINTS" id="PR00320">
    <property type="entry name" value="GPROTEINBRPT"/>
</dbReference>
<name>A0A1R1PXB1_ZANCU</name>
<feature type="repeat" description="WD" evidence="3">
    <location>
        <begin position="262"/>
        <end position="301"/>
    </location>
</feature>
<accession>A0A1R1PXB1</accession>
<dbReference type="InterPro" id="IPR001680">
    <property type="entry name" value="WD40_rpt"/>
</dbReference>
<keyword evidence="4" id="KW-0132">Cell division</keyword>
<dbReference type="InterPro" id="IPR020472">
    <property type="entry name" value="WD40_PAC1"/>
</dbReference>
<feature type="repeat" description="WD" evidence="3">
    <location>
        <begin position="57"/>
        <end position="96"/>
    </location>
</feature>
<dbReference type="OrthoDB" id="190105at2759"/>
<keyword evidence="2" id="KW-0677">Repeat</keyword>
<dbReference type="InterPro" id="IPR019775">
    <property type="entry name" value="WD40_repeat_CS"/>
</dbReference>
<feature type="repeat" description="WD" evidence="3">
    <location>
        <begin position="129"/>
        <end position="158"/>
    </location>
</feature>
<dbReference type="PROSITE" id="PS50082">
    <property type="entry name" value="WD_REPEATS_2"/>
    <property type="match status" value="6"/>
</dbReference>
<dbReference type="AlphaFoldDB" id="A0A1R1PXB1"/>